<feature type="active site" description="Proton acceptor" evidence="9">
    <location>
        <position position="163"/>
    </location>
</feature>
<protein>
    <recommendedName>
        <fullName evidence="8">Enoyl-[acyl-carrier-protein] reductase [NADH]</fullName>
        <ecNumber evidence="8">1.3.1.9</ecNumber>
    </recommendedName>
</protein>
<evidence type="ECO:0000256" key="7">
    <source>
        <dbReference type="ARBA" id="ARBA00023160"/>
    </source>
</evidence>
<gene>
    <name evidence="11" type="ORF">BSZ37_18300</name>
</gene>
<evidence type="ECO:0000256" key="2">
    <source>
        <dbReference type="ARBA" id="ARBA00009233"/>
    </source>
</evidence>
<comment type="catalytic activity">
    <reaction evidence="8">
        <text>a 2,3-saturated acyl-[ACP] + NAD(+) = a (2E)-enoyl-[ACP] + NADH + H(+)</text>
        <dbReference type="Rhea" id="RHEA:10240"/>
        <dbReference type="Rhea" id="RHEA-COMP:9925"/>
        <dbReference type="Rhea" id="RHEA-COMP:9926"/>
        <dbReference type="ChEBI" id="CHEBI:15378"/>
        <dbReference type="ChEBI" id="CHEBI:57540"/>
        <dbReference type="ChEBI" id="CHEBI:57945"/>
        <dbReference type="ChEBI" id="CHEBI:78784"/>
        <dbReference type="ChEBI" id="CHEBI:78785"/>
        <dbReference type="EC" id="1.3.1.9"/>
    </reaction>
</comment>
<feature type="binding site" evidence="10">
    <location>
        <begin position="23"/>
        <end position="24"/>
    </location>
    <ligand>
        <name>NAD(+)</name>
        <dbReference type="ChEBI" id="CHEBI:57540"/>
    </ligand>
</feature>
<organism evidence="11 12">
    <name type="scientific">Rubrivirga marina</name>
    <dbReference type="NCBI Taxonomy" id="1196024"/>
    <lineage>
        <taxon>Bacteria</taxon>
        <taxon>Pseudomonadati</taxon>
        <taxon>Rhodothermota</taxon>
        <taxon>Rhodothermia</taxon>
        <taxon>Rhodothermales</taxon>
        <taxon>Rubricoccaceae</taxon>
        <taxon>Rubrivirga</taxon>
    </lineage>
</organism>
<evidence type="ECO:0000313" key="11">
    <source>
        <dbReference type="EMBL" id="PAP78238.1"/>
    </source>
</evidence>
<keyword evidence="6" id="KW-0443">Lipid metabolism</keyword>
<dbReference type="GO" id="GO:0006633">
    <property type="term" value="P:fatty acid biosynthetic process"/>
    <property type="evidence" value="ECO:0007669"/>
    <property type="project" value="UniProtKB-KW"/>
</dbReference>
<dbReference type="OrthoDB" id="9803628at2"/>
<accession>A0A271J4L3</accession>
<evidence type="ECO:0000256" key="1">
    <source>
        <dbReference type="ARBA" id="ARBA00005194"/>
    </source>
</evidence>
<keyword evidence="12" id="KW-1185">Reference proteome</keyword>
<dbReference type="RefSeq" id="WP_095511922.1">
    <property type="nucleotide sequence ID" value="NZ_MQWD01000001.1"/>
</dbReference>
<comment type="similarity">
    <text evidence="2 8">Belongs to the short-chain dehydrogenases/reductases (SDR) family. FabI subfamily.</text>
</comment>
<dbReference type="InterPro" id="IPR036291">
    <property type="entry name" value="NAD(P)-bd_dom_sf"/>
</dbReference>
<evidence type="ECO:0000256" key="9">
    <source>
        <dbReference type="PIRSR" id="PIRSR000094-1"/>
    </source>
</evidence>
<comment type="caution">
    <text evidence="11">The sequence shown here is derived from an EMBL/GenBank/DDBJ whole genome shotgun (WGS) entry which is preliminary data.</text>
</comment>
<proteinExistence type="inferred from homology"/>
<dbReference type="EC" id="1.3.1.9" evidence="8"/>
<evidence type="ECO:0000256" key="6">
    <source>
        <dbReference type="ARBA" id="ARBA00023098"/>
    </source>
</evidence>
<dbReference type="PIRSF" id="PIRSF000094">
    <property type="entry name" value="Enoyl-ACP_rdct"/>
    <property type="match status" value="1"/>
</dbReference>
<dbReference type="AlphaFoldDB" id="A0A271J4L3"/>
<feature type="binding site" evidence="10">
    <location>
        <position position="17"/>
    </location>
    <ligand>
        <name>NAD(+)</name>
        <dbReference type="ChEBI" id="CHEBI:57540"/>
    </ligand>
</feature>
<dbReference type="Gene3D" id="3.40.50.720">
    <property type="entry name" value="NAD(P)-binding Rossmann-like Domain"/>
    <property type="match status" value="1"/>
</dbReference>
<evidence type="ECO:0000256" key="4">
    <source>
        <dbReference type="ARBA" id="ARBA00022832"/>
    </source>
</evidence>
<comment type="pathway">
    <text evidence="1">Lipid metabolism; fatty acid biosynthesis.</text>
</comment>
<dbReference type="PANTHER" id="PTHR43159:SF2">
    <property type="entry name" value="ENOYL-[ACYL-CARRIER-PROTEIN] REDUCTASE [NADH], CHLOROPLASTIC"/>
    <property type="match status" value="1"/>
</dbReference>
<keyword evidence="4" id="KW-0276">Fatty acid metabolism</keyword>
<dbReference type="InterPro" id="IPR014358">
    <property type="entry name" value="Enoyl-ACP_Rdtase_NADH"/>
</dbReference>
<feature type="binding site" evidence="10">
    <location>
        <position position="170"/>
    </location>
    <ligand>
        <name>NAD(+)</name>
        <dbReference type="ChEBI" id="CHEBI:57540"/>
    </ligand>
</feature>
<evidence type="ECO:0000256" key="8">
    <source>
        <dbReference type="PIRNR" id="PIRNR000094"/>
    </source>
</evidence>
<dbReference type="PANTHER" id="PTHR43159">
    <property type="entry name" value="ENOYL-[ACYL-CARRIER-PROTEIN] REDUCTASE"/>
    <property type="match status" value="1"/>
</dbReference>
<keyword evidence="7 8" id="KW-0275">Fatty acid biosynthesis</keyword>
<dbReference type="Pfam" id="PF13561">
    <property type="entry name" value="adh_short_C2"/>
    <property type="match status" value="1"/>
</dbReference>
<feature type="active site" description="Proton acceptor" evidence="9">
    <location>
        <position position="153"/>
    </location>
</feature>
<feature type="binding site" evidence="10">
    <location>
        <position position="98"/>
    </location>
    <ligand>
        <name>NAD(+)</name>
        <dbReference type="ChEBI" id="CHEBI:57540"/>
    </ligand>
</feature>
<dbReference type="Proteomes" id="UP000216339">
    <property type="component" value="Unassembled WGS sequence"/>
</dbReference>
<dbReference type="GO" id="GO:0004318">
    <property type="term" value="F:enoyl-[acyl-carrier-protein] reductase (NADH) activity"/>
    <property type="evidence" value="ECO:0007669"/>
    <property type="project" value="UniProtKB-EC"/>
</dbReference>
<evidence type="ECO:0000256" key="10">
    <source>
        <dbReference type="PIRSR" id="PIRSR000094-3"/>
    </source>
</evidence>
<name>A0A271J4L3_9BACT</name>
<keyword evidence="5 8" id="KW-0560">Oxidoreductase</keyword>
<evidence type="ECO:0000313" key="12">
    <source>
        <dbReference type="Proteomes" id="UP000216339"/>
    </source>
</evidence>
<evidence type="ECO:0000256" key="5">
    <source>
        <dbReference type="ARBA" id="ARBA00023002"/>
    </source>
</evidence>
<keyword evidence="8 10" id="KW-0520">NAD</keyword>
<dbReference type="SUPFAM" id="SSF51735">
    <property type="entry name" value="NAD(P)-binding Rossmann-fold domains"/>
    <property type="match status" value="1"/>
</dbReference>
<reference evidence="11 12" key="1">
    <citation type="submission" date="2016-11" db="EMBL/GenBank/DDBJ databases">
        <title>Study of marine rhodopsin-containing bacteria.</title>
        <authorList>
            <person name="Yoshizawa S."/>
            <person name="Kumagai Y."/>
            <person name="Kogure K."/>
        </authorList>
    </citation>
    <scope>NUCLEOTIDE SEQUENCE [LARGE SCALE GENOMIC DNA]</scope>
    <source>
        <strain evidence="11 12">SAORIC-28</strain>
    </source>
</reference>
<keyword evidence="3 8" id="KW-0444">Lipid biosynthesis</keyword>
<sequence length="280" mass="29679">MADSNGLLAGKTGVISGALDPDSIAWALAEAAHREGARFVLTNAPVARRFGRLDELAEATGGSPVVYADATADDELEDLFAQATDALGGPLDFVVHSIGMGMNVRKGRAYEELKYEWYQKSLDISAISLHRMVRAALAKDALADGGSVLAMSYIGAQRVFSEYSEMGDAKALLESIVRSFGYRLGRRGIRINAVSQSPTKTTAGGGIQGFDAMFDFAEKVAPLGNADQASCADYCVTLLSDYTRMVTMQTLYHDGGFSAMGISDALIEGMYGDVLGGDDA</sequence>
<dbReference type="InterPro" id="IPR002347">
    <property type="entry name" value="SDR_fam"/>
</dbReference>
<evidence type="ECO:0000256" key="3">
    <source>
        <dbReference type="ARBA" id="ARBA00022516"/>
    </source>
</evidence>
<dbReference type="EMBL" id="MQWD01000001">
    <property type="protein sequence ID" value="PAP78238.1"/>
    <property type="molecule type" value="Genomic_DNA"/>
</dbReference>